<name>A0A316U3L6_9BASI</name>
<keyword evidence="3 10" id="KW-0813">Transport</keyword>
<keyword evidence="8 10" id="KW-1133">Transmembrane helix</keyword>
<evidence type="ECO:0000256" key="6">
    <source>
        <dbReference type="ARBA" id="ARBA00022824"/>
    </source>
</evidence>
<dbReference type="InterPro" id="IPR040357">
    <property type="entry name" value="Vma22/CCDC115"/>
</dbReference>
<feature type="compositionally biased region" description="Basic and acidic residues" evidence="11">
    <location>
        <begin position="1236"/>
        <end position="1247"/>
    </location>
</feature>
<feature type="region of interest" description="Disordered" evidence="11">
    <location>
        <begin position="1332"/>
        <end position="1352"/>
    </location>
</feature>
<feature type="region of interest" description="Disordered" evidence="11">
    <location>
        <begin position="1184"/>
        <end position="1258"/>
    </location>
</feature>
<reference evidence="14 15" key="1">
    <citation type="journal article" date="2018" name="Mol. Biol. Evol.">
        <title>Broad Genomic Sampling Reveals a Smut Pathogenic Ancestry of the Fungal Clade Ustilaginomycotina.</title>
        <authorList>
            <person name="Kijpornyongpan T."/>
            <person name="Mondo S.J."/>
            <person name="Barry K."/>
            <person name="Sandor L."/>
            <person name="Lee J."/>
            <person name="Lipzen A."/>
            <person name="Pangilinan J."/>
            <person name="LaButti K."/>
            <person name="Hainaut M."/>
            <person name="Henrissat B."/>
            <person name="Grigoriev I.V."/>
            <person name="Spatafora J.W."/>
            <person name="Aime M.C."/>
        </authorList>
    </citation>
    <scope>NUCLEOTIDE SEQUENCE [LARGE SCALE GENOMIC DNA]</scope>
    <source>
        <strain evidence="14 15">MCA 4718</strain>
    </source>
</reference>
<evidence type="ECO:0000256" key="1">
    <source>
        <dbReference type="ARBA" id="ARBA00004477"/>
    </source>
</evidence>
<dbReference type="GO" id="GO:0006888">
    <property type="term" value="P:endoplasmic reticulum to Golgi vesicle-mediated transport"/>
    <property type="evidence" value="ECO:0007669"/>
    <property type="project" value="TreeGrafter"/>
</dbReference>
<feature type="compositionally biased region" description="Basic and acidic residues" evidence="11">
    <location>
        <begin position="1294"/>
        <end position="1306"/>
    </location>
</feature>
<feature type="transmembrane region" description="Helical" evidence="10">
    <location>
        <begin position="21"/>
        <end position="43"/>
    </location>
</feature>
<proteinExistence type="inferred from homology"/>
<keyword evidence="6 10" id="KW-0256">Endoplasmic reticulum</keyword>
<accession>A0A316U3L6</accession>
<feature type="transmembrane region" description="Helical" evidence="10">
    <location>
        <begin position="674"/>
        <end position="693"/>
    </location>
</feature>
<dbReference type="SUPFAM" id="SSF53474">
    <property type="entry name" value="alpha/beta-Hydrolases"/>
    <property type="match status" value="1"/>
</dbReference>
<protein>
    <recommendedName>
        <fullName evidence="10">GPI inositol-deacylase</fullName>
        <ecNumber evidence="10">3.1.-.-</ecNumber>
    </recommendedName>
</protein>
<keyword evidence="15" id="KW-1185">Reference proteome</keyword>
<evidence type="ECO:0000256" key="5">
    <source>
        <dbReference type="ARBA" id="ARBA00022801"/>
    </source>
</evidence>
<dbReference type="InterPro" id="IPR056824">
    <property type="entry name" value="PGAP1_TMD"/>
</dbReference>
<evidence type="ECO:0000313" key="15">
    <source>
        <dbReference type="Proteomes" id="UP000245942"/>
    </source>
</evidence>
<keyword evidence="4 10" id="KW-0812">Transmembrane</keyword>
<keyword evidence="7 10" id="KW-0653">Protein transport</keyword>
<evidence type="ECO:0000313" key="14">
    <source>
        <dbReference type="EMBL" id="PWN19760.1"/>
    </source>
</evidence>
<dbReference type="PANTHER" id="PTHR15495:SF7">
    <property type="entry name" value="GPI INOSITOL-DEACYLASE"/>
    <property type="match status" value="1"/>
</dbReference>
<feature type="compositionally biased region" description="Polar residues" evidence="11">
    <location>
        <begin position="1218"/>
        <end position="1232"/>
    </location>
</feature>
<organism evidence="14 15">
    <name type="scientific">Pseudomicrostroma glucosiphilum</name>
    <dbReference type="NCBI Taxonomy" id="1684307"/>
    <lineage>
        <taxon>Eukaryota</taxon>
        <taxon>Fungi</taxon>
        <taxon>Dikarya</taxon>
        <taxon>Basidiomycota</taxon>
        <taxon>Ustilaginomycotina</taxon>
        <taxon>Exobasidiomycetes</taxon>
        <taxon>Microstromatales</taxon>
        <taxon>Microstromatales incertae sedis</taxon>
        <taxon>Pseudomicrostroma</taxon>
    </lineage>
</organism>
<dbReference type="GO" id="GO:0050185">
    <property type="term" value="F:phosphatidylinositol deacylase activity"/>
    <property type="evidence" value="ECO:0007669"/>
    <property type="project" value="TreeGrafter"/>
</dbReference>
<dbReference type="EMBL" id="KZ819330">
    <property type="protein sequence ID" value="PWN19760.1"/>
    <property type="molecule type" value="Genomic_DNA"/>
</dbReference>
<feature type="domain" description="GPI inositol-deacylase transmembrane" evidence="13">
    <location>
        <begin position="635"/>
        <end position="976"/>
    </location>
</feature>
<dbReference type="GO" id="GO:0070072">
    <property type="term" value="P:vacuolar proton-transporting V-type ATPase complex assembly"/>
    <property type="evidence" value="ECO:0007669"/>
    <property type="project" value="InterPro"/>
</dbReference>
<feature type="compositionally biased region" description="Basic and acidic residues" evidence="11">
    <location>
        <begin position="1184"/>
        <end position="1196"/>
    </location>
</feature>
<keyword evidence="9 10" id="KW-0472">Membrane</keyword>
<dbReference type="Pfam" id="PF07819">
    <property type="entry name" value="PGAP1"/>
    <property type="match status" value="1"/>
</dbReference>
<comment type="similarity">
    <text evidence="2 10">Belongs to the GPI inositol-deacylase family.</text>
</comment>
<feature type="transmembrane region" description="Helical" evidence="10">
    <location>
        <begin position="729"/>
        <end position="755"/>
    </location>
</feature>
<dbReference type="RefSeq" id="XP_025346920.1">
    <property type="nucleotide sequence ID" value="XM_025491189.1"/>
</dbReference>
<comment type="function">
    <text evidence="10">Involved in inositol deacylation of GPI-anchored proteins which plays important roles in the quality control and ER-associated degradation of GPI-anchored proteins.</text>
</comment>
<dbReference type="InterPro" id="IPR012908">
    <property type="entry name" value="PGAP1-ab_dom-like"/>
</dbReference>
<dbReference type="InterPro" id="IPR029058">
    <property type="entry name" value="AB_hydrolase_fold"/>
</dbReference>
<evidence type="ECO:0000256" key="7">
    <source>
        <dbReference type="ARBA" id="ARBA00022927"/>
    </source>
</evidence>
<dbReference type="Gene3D" id="3.40.50.1820">
    <property type="entry name" value="alpha/beta hydrolase"/>
    <property type="match status" value="1"/>
</dbReference>
<evidence type="ECO:0000256" key="11">
    <source>
        <dbReference type="SAM" id="MobiDB-lite"/>
    </source>
</evidence>
<dbReference type="GO" id="GO:0005789">
    <property type="term" value="C:endoplasmic reticulum membrane"/>
    <property type="evidence" value="ECO:0007669"/>
    <property type="project" value="UniProtKB-SubCell"/>
</dbReference>
<sequence length="1352" mass="149265">MASQRARPSARRRGSYLSLARLIAPALLFIFGLALLFVNYGAYTALPEALSLRQECRMSRMWPSYELHHPPSPSGQGKKYRLYLYRENPHGRGAITAPRRKPALFIPGNAGSYGQVRSVASWSWHDYQREVKEKGKYQAAETDWWSIDFNEDFSALHSTTLEGQSIYVNEALEYIVSFYIPSATISIPILAHSMGGIVARSALLQGNHPAVSPVKTIITLSTPHHVPPAPIERDMDRIYQMINGDPAAAQVQQKVLLVSLSGGILDTQLPSEYSTLPSDWAPHVLQHFTSDLPALWSNVDHLAMMWCDQLRRRVAVGVAGEKLSVSEEPMAQRKQRWSQVLQVADHSSGKLSQWTSDAPTVTILSNSTTNVDAAAASNHRVFTLLTSLRPLEQVTVLLCRSEQDEEQTCQPLPPWAFGVIPPSRHGESWTQFPKAEKYYEAAGEGLWVLDLDRQELVSLGWDTISIQESSELKGQGWWEAGWSGPEMSSIGVRSSEGLTFDLTRRPLVVQSPVTSIHLPQVASSLFVYDFTFTSSCQNSDASARFAAMVHIYNSETGDGRWFPSLDLSQSVTLPVSIHATSPYISTLPGAKKGLTLELYASTKSECRVFKALEIKINWSKSVGLWLSRYRLGAVSWMMAIFSLSARSVMHQYVKRGTLPDPVRSLLQTMPSSRSGGGLLLAFLVGLAALQWALVNLGQVTQSSSVRNLLFGLTDEAAASFGLMSSDLGLTLLLGVVLVTVTWTLLAIITIVLHIWTSLAAQVFSILRLEGFLHFDHDLSKLPAIRHTAQRPVWKLTTLLTLLISVALVKLYVPYQFVFLAATLMQMLNVIRSRMALQNTSKVANQDCLRLRFSQNILMLLHFVLLLPLRGPSLIIFVRNFLAGYMSTSSTFAIARSQVGSGFGEDHDILRIMPVLALVQVTSTGRLIEIPLQGPGRFFTRAIEYAYLLLGVSTLAWGIRYPYLLYDISLWIFTLILAGHYLARWRVGSPESPREVVLIRKEEGEDEESVPLTARSAPEDGVALERRDQEEREVEREVPVMPFSIPDELMPSGGSYEAVDASEIQIQQEQSASPQHTPAEQGGSVVSPRPVQIADAAAKSEVKASIPTSDVDSLLIEYLSLLDDYLELRETLSATLSKGFFNLSSAQMAAGGWGTTAGARRSLWDARLTREVEVDTQKWTLRDVERSMPEEVEEKQGPADQALNEKSNSGLRRRKPVSASATEQKAETAQSATKLPAPEDEKEAKTGESSKPAPLPPSALYQFSALPSAKLRRARHDFRGALEVIVQGAAAQGTSDKKVDGEDEKSRRGGGKGDSAASLGLVQMSIELQRLEEAIRHARKGSATRSPDEKGRQ</sequence>
<evidence type="ECO:0000256" key="4">
    <source>
        <dbReference type="ARBA" id="ARBA00022692"/>
    </source>
</evidence>
<dbReference type="Proteomes" id="UP000245942">
    <property type="component" value="Unassembled WGS sequence"/>
</dbReference>
<dbReference type="STRING" id="1684307.A0A316U3L6"/>
<feature type="transmembrane region" description="Helical" evidence="10">
    <location>
        <begin position="792"/>
        <end position="812"/>
    </location>
</feature>
<feature type="region of interest" description="Disordered" evidence="11">
    <location>
        <begin position="1006"/>
        <end position="1037"/>
    </location>
</feature>
<dbReference type="Pfam" id="PF21730">
    <property type="entry name" value="Vma22_CCDC115"/>
    <property type="match status" value="1"/>
</dbReference>
<comment type="caution">
    <text evidence="10">Lacks conserved residue(s) required for the propagation of feature annotation.</text>
</comment>
<feature type="domain" description="GPI inositol-deacylase PGAP1-like alpha/beta" evidence="12">
    <location>
        <begin position="101"/>
        <end position="315"/>
    </location>
</feature>
<gene>
    <name evidence="14" type="ORF">BCV69DRAFT_278032</name>
</gene>
<evidence type="ECO:0000259" key="13">
    <source>
        <dbReference type="Pfam" id="PF25140"/>
    </source>
</evidence>
<evidence type="ECO:0000256" key="8">
    <source>
        <dbReference type="ARBA" id="ARBA00022989"/>
    </source>
</evidence>
<dbReference type="GeneID" id="37012923"/>
<comment type="subcellular location">
    <subcellularLocation>
        <location evidence="1">Endoplasmic reticulum membrane</location>
        <topology evidence="1">Multi-pass membrane protein</topology>
    </subcellularLocation>
</comment>
<keyword evidence="5 10" id="KW-0378">Hydrolase</keyword>
<dbReference type="InterPro" id="IPR039529">
    <property type="entry name" value="PGAP1/BST1"/>
</dbReference>
<dbReference type="EC" id="3.1.-.-" evidence="10"/>
<feature type="region of interest" description="Disordered" evidence="11">
    <location>
        <begin position="1065"/>
        <end position="1086"/>
    </location>
</feature>
<dbReference type="GO" id="GO:0015031">
    <property type="term" value="P:protein transport"/>
    <property type="evidence" value="ECO:0007669"/>
    <property type="project" value="UniProtKB-KW"/>
</dbReference>
<feature type="transmembrane region" description="Helical" evidence="10">
    <location>
        <begin position="856"/>
        <end position="877"/>
    </location>
</feature>
<evidence type="ECO:0000259" key="12">
    <source>
        <dbReference type="Pfam" id="PF07819"/>
    </source>
</evidence>
<dbReference type="GO" id="GO:0006505">
    <property type="term" value="P:GPI anchor metabolic process"/>
    <property type="evidence" value="ECO:0007669"/>
    <property type="project" value="TreeGrafter"/>
</dbReference>
<feature type="compositionally biased region" description="Basic and acidic residues" evidence="11">
    <location>
        <begin position="1022"/>
        <end position="1037"/>
    </location>
</feature>
<evidence type="ECO:0000256" key="3">
    <source>
        <dbReference type="ARBA" id="ARBA00022448"/>
    </source>
</evidence>
<feature type="region of interest" description="Disordered" evidence="11">
    <location>
        <begin position="1286"/>
        <end position="1318"/>
    </location>
</feature>
<dbReference type="OrthoDB" id="348976at2759"/>
<evidence type="ECO:0000256" key="10">
    <source>
        <dbReference type="RuleBase" id="RU365011"/>
    </source>
</evidence>
<dbReference type="PANTHER" id="PTHR15495">
    <property type="entry name" value="NEGATIVE REGULATOR OF VESICLE FORMATION-RELATED"/>
    <property type="match status" value="1"/>
</dbReference>
<evidence type="ECO:0000256" key="9">
    <source>
        <dbReference type="ARBA" id="ARBA00023136"/>
    </source>
</evidence>
<evidence type="ECO:0000256" key="2">
    <source>
        <dbReference type="ARBA" id="ARBA00006931"/>
    </source>
</evidence>
<dbReference type="Pfam" id="PF25140">
    <property type="entry name" value="PGAP1_TMD"/>
    <property type="match status" value="1"/>
</dbReference>